<dbReference type="Proteomes" id="UP000053760">
    <property type="component" value="Unassembled WGS sequence"/>
</dbReference>
<feature type="compositionally biased region" description="Basic and acidic residues" evidence="6">
    <location>
        <begin position="37"/>
        <end position="51"/>
    </location>
</feature>
<evidence type="ECO:0000313" key="8">
    <source>
        <dbReference type="Proteomes" id="UP000053760"/>
    </source>
</evidence>
<feature type="non-terminal residue" evidence="7">
    <location>
        <position position="926"/>
    </location>
</feature>
<dbReference type="GO" id="GO:0097539">
    <property type="term" value="C:ciliary transition fiber"/>
    <property type="evidence" value="ECO:0007669"/>
    <property type="project" value="TreeGrafter"/>
</dbReference>
<evidence type="ECO:0000256" key="1">
    <source>
        <dbReference type="ARBA" id="ARBA00004496"/>
    </source>
</evidence>
<keyword evidence="8" id="KW-1185">Reference proteome</keyword>
<evidence type="ECO:0000256" key="5">
    <source>
        <dbReference type="SAM" id="Coils"/>
    </source>
</evidence>
<feature type="compositionally biased region" description="Basic and acidic residues" evidence="6">
    <location>
        <begin position="266"/>
        <end position="279"/>
    </location>
</feature>
<sequence length="926" mass="105347">LDFQSRLSEHVLDAEALLPVRDSPMSKAQELGEEEKDQSKASTEKEQSKRTKAAERAFLCLELASSQCASDCSGRRVPGPLEMLCPGLESGGDEAARGGGSSEASSAKRKIPALKDLAKTFEEEESHVRKEGTERLSELRAKIASETEAEEERMRAEQEVALQKLREEWESRQAMEKESLESRHQLALEQMKLEMEQAQQKKMTELEQEKERFLSEVKERLDREKKKAAEEQEEQFATELQQMKSAAEEKHQKVISSLQTQLAEAQKSEEAQLHDSLQKAEQKAQQKAYQVAEYEREAKQHLSMSSLQVSELMREKRQEVEEDHERKMKKMAKEHELVLAQIQNQYEEEERKQRAELLEGLQSETARLRQLHEAEVKALQAELDEQLTALQHRHKEKERRVQDSENKLEMRVKNIKARSAQLLSQEEALRKKRQQLLDEDRQAEQGRDEAASAFQLRLEEKKKEHASLQESIWQLRRSLEELQDQKAELEAEVDLLQTRRQRLQKYVSKLDAAIKSKRETLKELEGEESVESPGGKPELHVQDLKEAIQTPSSRDPASPPSQGHEDSDFKFDHVKSYISAEGISIQNAKEFLVRQNRSLRKRHAALRAAKQQWCQDMKKAQEAAQDPDRSQLLEGLRKNLEEEAKQLDQMKSAVQNGQVLLKKKEEKLSQLESSLLEELSDEDTLKSAVCKKMVAFELSNSEDTDSMSSVKLHLPKSDLRTDLQPSPRLDEIQYLTKALQHITGELNGVIGVLESLNTHHSPCFTSMPCRVPLSTSLAGLRPGGSVVPPAGMSLDPLAWSTGLSCSRCSAHGQSVDSFLAEKWHKYFPGGFPSLGESSRPLDNMLGYVPAEEQIRLSQHSQFQRCDSDTMNIQGMINNNKKWLEDFRRDSKVYPLLGPLCPGAPTSNPRLLQLGLDGKGEINLCHY</sequence>
<feature type="compositionally biased region" description="Basic and acidic residues" evidence="6">
    <location>
        <begin position="220"/>
        <end position="230"/>
    </location>
</feature>
<keyword evidence="3" id="KW-0597">Phosphoprotein</keyword>
<feature type="coiled-coil region" evidence="5">
    <location>
        <begin position="630"/>
        <end position="681"/>
    </location>
</feature>
<accession>A0A091FKM3</accession>
<feature type="region of interest" description="Disordered" evidence="6">
    <location>
        <begin position="88"/>
        <end position="111"/>
    </location>
</feature>
<keyword evidence="4 5" id="KW-0175">Coiled coil</keyword>
<gene>
    <name evidence="7" type="ORF">N303_12989</name>
</gene>
<reference evidence="7 8" key="1">
    <citation type="submission" date="2014-04" db="EMBL/GenBank/DDBJ databases">
        <title>Genome evolution of avian class.</title>
        <authorList>
            <person name="Zhang G."/>
            <person name="Li C."/>
        </authorList>
    </citation>
    <scope>NUCLEOTIDE SEQUENCE [LARGE SCALE GENOMIC DNA]</scope>
    <source>
        <strain evidence="7">BGI_N303</strain>
    </source>
</reference>
<dbReference type="PANTHER" id="PTHR18902:SF27">
    <property type="entry name" value="CENTROSOMAL PROTEIN OF 164 KDA"/>
    <property type="match status" value="1"/>
</dbReference>
<evidence type="ECO:0000256" key="4">
    <source>
        <dbReference type="ARBA" id="ARBA00023054"/>
    </source>
</evidence>
<feature type="compositionally biased region" description="Basic and acidic residues" evidence="6">
    <location>
        <begin position="312"/>
        <end position="331"/>
    </location>
</feature>
<feature type="region of interest" description="Disordered" evidence="6">
    <location>
        <begin position="301"/>
        <end position="331"/>
    </location>
</feature>
<dbReference type="GO" id="GO:0005737">
    <property type="term" value="C:cytoplasm"/>
    <property type="evidence" value="ECO:0007669"/>
    <property type="project" value="UniProtKB-SubCell"/>
</dbReference>
<feature type="region of interest" description="Disordered" evidence="6">
    <location>
        <begin position="220"/>
        <end position="279"/>
    </location>
</feature>
<dbReference type="EMBL" id="KL447068">
    <property type="protein sequence ID" value="KFO69486.1"/>
    <property type="molecule type" value="Genomic_DNA"/>
</dbReference>
<dbReference type="GO" id="GO:0005813">
    <property type="term" value="C:centrosome"/>
    <property type="evidence" value="ECO:0007669"/>
    <property type="project" value="TreeGrafter"/>
</dbReference>
<evidence type="ECO:0000313" key="7">
    <source>
        <dbReference type="EMBL" id="KFO69486.1"/>
    </source>
</evidence>
<organism evidence="7 8">
    <name type="scientific">Cuculus canorus</name>
    <name type="common">Common cuckoo</name>
    <dbReference type="NCBI Taxonomy" id="55661"/>
    <lineage>
        <taxon>Eukaryota</taxon>
        <taxon>Metazoa</taxon>
        <taxon>Chordata</taxon>
        <taxon>Craniata</taxon>
        <taxon>Vertebrata</taxon>
        <taxon>Euteleostomi</taxon>
        <taxon>Archelosauria</taxon>
        <taxon>Archosauria</taxon>
        <taxon>Dinosauria</taxon>
        <taxon>Saurischia</taxon>
        <taxon>Theropoda</taxon>
        <taxon>Coelurosauria</taxon>
        <taxon>Aves</taxon>
        <taxon>Neognathae</taxon>
        <taxon>Neoaves</taxon>
        <taxon>Otidimorphae</taxon>
        <taxon>Cuculiformes</taxon>
        <taxon>Cuculidae</taxon>
        <taxon>Cuculus</taxon>
    </lineage>
</organism>
<dbReference type="GO" id="GO:0060271">
    <property type="term" value="P:cilium assembly"/>
    <property type="evidence" value="ECO:0007669"/>
    <property type="project" value="TreeGrafter"/>
</dbReference>
<keyword evidence="2" id="KW-0963">Cytoplasm</keyword>
<evidence type="ECO:0000256" key="6">
    <source>
        <dbReference type="SAM" id="MobiDB-lite"/>
    </source>
</evidence>
<dbReference type="STRING" id="55661.A0A091FKM3"/>
<dbReference type="PANTHER" id="PTHR18902">
    <property type="entry name" value="NUCLEAR MITOTIC APPARATUS PROTEIN 1-RELATED"/>
    <property type="match status" value="1"/>
</dbReference>
<name>A0A091FKM3_CUCCA</name>
<protein>
    <submittedName>
        <fullName evidence="7">Centrosomal protein of 164 kDa</fullName>
    </submittedName>
</protein>
<evidence type="ECO:0000256" key="3">
    <source>
        <dbReference type="ARBA" id="ARBA00022553"/>
    </source>
</evidence>
<dbReference type="AlphaFoldDB" id="A0A091FKM3"/>
<comment type="subcellular location">
    <subcellularLocation>
        <location evidence="1">Cytoplasm</location>
    </subcellularLocation>
</comment>
<feature type="region of interest" description="Disordered" evidence="6">
    <location>
        <begin position="18"/>
        <end position="51"/>
    </location>
</feature>
<dbReference type="InterPro" id="IPR051841">
    <property type="entry name" value="MT-Golgi_org_protein"/>
</dbReference>
<feature type="non-terminal residue" evidence="7">
    <location>
        <position position="1"/>
    </location>
</feature>
<feature type="region of interest" description="Disordered" evidence="6">
    <location>
        <begin position="548"/>
        <end position="568"/>
    </location>
</feature>
<proteinExistence type="predicted"/>
<feature type="compositionally biased region" description="Polar residues" evidence="6">
    <location>
        <begin position="254"/>
        <end position="263"/>
    </location>
</feature>
<dbReference type="GO" id="GO:0005814">
    <property type="term" value="C:centriole"/>
    <property type="evidence" value="ECO:0007669"/>
    <property type="project" value="TreeGrafter"/>
</dbReference>
<evidence type="ECO:0000256" key="2">
    <source>
        <dbReference type="ARBA" id="ARBA00022490"/>
    </source>
</evidence>